<dbReference type="GO" id="GO:0016491">
    <property type="term" value="F:oxidoreductase activity"/>
    <property type="evidence" value="ECO:0007669"/>
    <property type="project" value="InterPro"/>
</dbReference>
<proteinExistence type="predicted"/>
<sequence length="183" mass="20225">MNFRKNTVSVLAMLFCITGLLLTGCQSSPKAENTENKTAEPAQTATTEAGDFPLQTLDGKTVNLSELKGKVVFMNVWATWCPPCRAELPDIEKLYKKMQGKPVEFVMLTVDEELQAARDFIKKEGYSFPVYAPTGPLPKAFETQAIPVTFVIDANGKIVDRNEGMANYNSDEFVAHLTSLLPK</sequence>
<keyword evidence="3" id="KW-0676">Redox-active center</keyword>
<dbReference type="InterPro" id="IPR013766">
    <property type="entry name" value="Thioredoxin_domain"/>
</dbReference>
<feature type="domain" description="Thioredoxin" evidence="6">
    <location>
        <begin position="43"/>
        <end position="182"/>
    </location>
</feature>
<feature type="compositionally biased region" description="Low complexity" evidence="4">
    <location>
        <begin position="39"/>
        <end position="49"/>
    </location>
</feature>
<dbReference type="Pfam" id="PF08534">
    <property type="entry name" value="Redoxin"/>
    <property type="match status" value="1"/>
</dbReference>
<dbReference type="Gene3D" id="3.40.30.10">
    <property type="entry name" value="Glutaredoxin"/>
    <property type="match status" value="1"/>
</dbReference>
<evidence type="ECO:0000259" key="6">
    <source>
        <dbReference type="PROSITE" id="PS51352"/>
    </source>
</evidence>
<dbReference type="RefSeq" id="WP_104710107.1">
    <property type="nucleotide sequence ID" value="NZ_PTRA01000001.1"/>
</dbReference>
<dbReference type="PROSITE" id="PS51352">
    <property type="entry name" value="THIOREDOXIN_2"/>
    <property type="match status" value="1"/>
</dbReference>
<dbReference type="PANTHER" id="PTHR42852:SF13">
    <property type="entry name" value="PROTEIN DIPZ"/>
    <property type="match status" value="1"/>
</dbReference>
<comment type="subcellular location">
    <subcellularLocation>
        <location evidence="1">Cell envelope</location>
    </subcellularLocation>
</comment>
<dbReference type="PROSITE" id="PS51257">
    <property type="entry name" value="PROKAR_LIPOPROTEIN"/>
    <property type="match status" value="1"/>
</dbReference>
<dbReference type="InterPro" id="IPR013740">
    <property type="entry name" value="Redoxin"/>
</dbReference>
<comment type="caution">
    <text evidence="7">The sequence shown here is derived from an EMBL/GenBank/DDBJ whole genome shotgun (WGS) entry which is preliminary data.</text>
</comment>
<dbReference type="InterPro" id="IPR017937">
    <property type="entry name" value="Thioredoxin_CS"/>
</dbReference>
<dbReference type="GO" id="GO:0017004">
    <property type="term" value="P:cytochrome complex assembly"/>
    <property type="evidence" value="ECO:0007669"/>
    <property type="project" value="UniProtKB-KW"/>
</dbReference>
<dbReference type="AlphaFoldDB" id="A0A2S7IMH1"/>
<feature type="chain" id="PRO_5015702152" evidence="5">
    <location>
        <begin position="32"/>
        <end position="183"/>
    </location>
</feature>
<evidence type="ECO:0000256" key="5">
    <source>
        <dbReference type="SAM" id="SignalP"/>
    </source>
</evidence>
<dbReference type="Proteomes" id="UP000239590">
    <property type="component" value="Unassembled WGS sequence"/>
</dbReference>
<keyword evidence="8" id="KW-1185">Reference proteome</keyword>
<reference evidence="8" key="1">
    <citation type="submission" date="2018-02" db="EMBL/GenBank/DDBJ databases">
        <title>Genome sequencing of Solimonas sp. HR-BB.</title>
        <authorList>
            <person name="Lee Y."/>
            <person name="Jeon C.O."/>
        </authorList>
    </citation>
    <scope>NUCLEOTIDE SEQUENCE [LARGE SCALE GENOMIC DNA]</scope>
    <source>
        <strain evidence="8">HR-U</strain>
    </source>
</reference>
<keyword evidence="2" id="KW-0201">Cytochrome c-type biogenesis</keyword>
<evidence type="ECO:0000256" key="4">
    <source>
        <dbReference type="SAM" id="MobiDB-lite"/>
    </source>
</evidence>
<dbReference type="PROSITE" id="PS00194">
    <property type="entry name" value="THIOREDOXIN_1"/>
    <property type="match status" value="1"/>
</dbReference>
<evidence type="ECO:0000256" key="1">
    <source>
        <dbReference type="ARBA" id="ARBA00004196"/>
    </source>
</evidence>
<protein>
    <submittedName>
        <fullName evidence="7">TlpA family protein disulfide reductase</fullName>
    </submittedName>
</protein>
<evidence type="ECO:0000256" key="3">
    <source>
        <dbReference type="ARBA" id="ARBA00023284"/>
    </source>
</evidence>
<evidence type="ECO:0000313" key="7">
    <source>
        <dbReference type="EMBL" id="PQA58941.1"/>
    </source>
</evidence>
<evidence type="ECO:0000313" key="8">
    <source>
        <dbReference type="Proteomes" id="UP000239590"/>
    </source>
</evidence>
<feature type="region of interest" description="Disordered" evidence="4">
    <location>
        <begin position="29"/>
        <end position="49"/>
    </location>
</feature>
<organism evidence="7 8">
    <name type="scientific">Siphonobacter curvatus</name>
    <dbReference type="NCBI Taxonomy" id="2094562"/>
    <lineage>
        <taxon>Bacteria</taxon>
        <taxon>Pseudomonadati</taxon>
        <taxon>Bacteroidota</taxon>
        <taxon>Cytophagia</taxon>
        <taxon>Cytophagales</taxon>
        <taxon>Cytophagaceae</taxon>
        <taxon>Siphonobacter</taxon>
    </lineage>
</organism>
<dbReference type="SUPFAM" id="SSF52833">
    <property type="entry name" value="Thioredoxin-like"/>
    <property type="match status" value="1"/>
</dbReference>
<accession>A0A2S7IMH1</accession>
<dbReference type="InterPro" id="IPR050553">
    <property type="entry name" value="Thioredoxin_ResA/DsbE_sf"/>
</dbReference>
<feature type="signal peptide" evidence="5">
    <location>
        <begin position="1"/>
        <end position="31"/>
    </location>
</feature>
<keyword evidence="5" id="KW-0732">Signal</keyword>
<gene>
    <name evidence="7" type="ORF">C5O19_04585</name>
</gene>
<dbReference type="InterPro" id="IPR036249">
    <property type="entry name" value="Thioredoxin-like_sf"/>
</dbReference>
<dbReference type="CDD" id="cd02966">
    <property type="entry name" value="TlpA_like_family"/>
    <property type="match status" value="1"/>
</dbReference>
<name>A0A2S7IMH1_9BACT</name>
<dbReference type="PANTHER" id="PTHR42852">
    <property type="entry name" value="THIOL:DISULFIDE INTERCHANGE PROTEIN DSBE"/>
    <property type="match status" value="1"/>
</dbReference>
<evidence type="ECO:0000256" key="2">
    <source>
        <dbReference type="ARBA" id="ARBA00022748"/>
    </source>
</evidence>
<dbReference type="GO" id="GO:0030313">
    <property type="term" value="C:cell envelope"/>
    <property type="evidence" value="ECO:0007669"/>
    <property type="project" value="UniProtKB-SubCell"/>
</dbReference>
<dbReference type="EMBL" id="PTRA01000001">
    <property type="protein sequence ID" value="PQA58941.1"/>
    <property type="molecule type" value="Genomic_DNA"/>
</dbReference>
<dbReference type="OrthoDB" id="6399635at2"/>